<feature type="transmembrane region" description="Helical" evidence="4">
    <location>
        <begin position="40"/>
        <end position="59"/>
    </location>
</feature>
<comment type="caution">
    <text evidence="3">Lacks conserved residue(s) required for the propagation of feature annotation.</text>
</comment>
<evidence type="ECO:0000256" key="1">
    <source>
        <dbReference type="ARBA" id="ARBA00010240"/>
    </source>
</evidence>
<protein>
    <recommendedName>
        <fullName evidence="5">PNPLA domain-containing protein</fullName>
    </recommendedName>
</protein>
<comment type="similarity">
    <text evidence="1">Belongs to the patatin family.</text>
</comment>
<dbReference type="KEGG" id="aplt:ANPL_03625"/>
<evidence type="ECO:0000259" key="5">
    <source>
        <dbReference type="PROSITE" id="PS51635"/>
    </source>
</evidence>
<feature type="domain" description="PNPLA" evidence="5">
    <location>
        <begin position="10"/>
        <end position="197"/>
    </location>
</feature>
<evidence type="ECO:0000313" key="6">
    <source>
        <dbReference type="EMBL" id="QJC27776.1"/>
    </source>
</evidence>
<dbReference type="InterPro" id="IPR016035">
    <property type="entry name" value="Acyl_Trfase/lysoPLipase"/>
</dbReference>
<dbReference type="Proteomes" id="UP000500930">
    <property type="component" value="Chromosome"/>
</dbReference>
<feature type="active site" description="Proton acceptor" evidence="3">
    <location>
        <position position="184"/>
    </location>
</feature>
<accession>A0A858PYT8</accession>
<evidence type="ECO:0000256" key="4">
    <source>
        <dbReference type="SAM" id="Phobius"/>
    </source>
</evidence>
<dbReference type="Gene3D" id="3.40.1090.10">
    <property type="entry name" value="Cytosolic phospholipase A2 catalytic domain"/>
    <property type="match status" value="1"/>
</dbReference>
<gene>
    <name evidence="6" type="ORF">ANPL_03625</name>
</gene>
<keyword evidence="4" id="KW-1133">Transmembrane helix</keyword>
<keyword evidence="4" id="KW-0812">Transmembrane</keyword>
<dbReference type="InterPro" id="IPR002641">
    <property type="entry name" value="PNPLA_dom"/>
</dbReference>
<keyword evidence="3" id="KW-0442">Lipid degradation</keyword>
<dbReference type="GO" id="GO:0016042">
    <property type="term" value="P:lipid catabolic process"/>
    <property type="evidence" value="ECO:0007669"/>
    <property type="project" value="UniProtKB-UniRule"/>
</dbReference>
<dbReference type="Pfam" id="PF01734">
    <property type="entry name" value="Patatin"/>
    <property type="match status" value="1"/>
</dbReference>
<keyword evidence="3" id="KW-0378">Hydrolase</keyword>
<reference evidence="6 7" key="1">
    <citation type="journal article" date="2020" name="Pathogens">
        <title>First Whole Genome Sequence of Anaplasma platys, an Obligate Intracellular Rickettsial Pathogen of Dogs.</title>
        <authorList>
            <person name="Llanes A."/>
            <person name="Rajeev S."/>
        </authorList>
    </citation>
    <scope>NUCLEOTIDE SEQUENCE [LARGE SCALE GENOMIC DNA]</scope>
    <source>
        <strain evidence="6 7">S3</strain>
    </source>
</reference>
<evidence type="ECO:0000256" key="3">
    <source>
        <dbReference type="PROSITE-ProRule" id="PRU01161"/>
    </source>
</evidence>
<sequence length="318" mass="35245">MVTRMTKFVVSIDGGGIRGIVATKVLCEVEKRIRKPVGEVFDLFVGSSIGAIIAAALALRTSKGKTTYCVEEVLGFFFKYGPSIFHKSLIRNIISVISGSRFSASNFEKALRHIFKDITMGEISQHFLVPSYDVRAQNTIMFRNWVDGHKRLKLVDILRAASAAPTIFTPKRMTIDGSRCLMIDSAIIANNPSVCGYAAIDYLYPGEEVYFLSLGVGSARHVVREVKDSLAFWAINAAPIFMDAGMEAVDYQMTRILGSDKYIRVTGPLQDASYDFTDASERNMHALQLDADRIIEHESDKIDKFVQAYQRASAAGSK</sequence>
<name>A0A858PYT8_9RICK</name>
<dbReference type="AlphaFoldDB" id="A0A858PYT8"/>
<keyword evidence="2 3" id="KW-0443">Lipid metabolism</keyword>
<dbReference type="PANTHER" id="PTHR32176:SF92">
    <property type="entry name" value="XYLOSE ISOMERASE"/>
    <property type="match status" value="1"/>
</dbReference>
<organism evidence="6 7">
    <name type="scientific">Anaplasma platys</name>
    <dbReference type="NCBI Taxonomy" id="949"/>
    <lineage>
        <taxon>Bacteria</taxon>
        <taxon>Pseudomonadati</taxon>
        <taxon>Pseudomonadota</taxon>
        <taxon>Alphaproteobacteria</taxon>
        <taxon>Rickettsiales</taxon>
        <taxon>Anaplasmataceae</taxon>
        <taxon>Anaplasma</taxon>
    </lineage>
</organism>
<evidence type="ECO:0000256" key="2">
    <source>
        <dbReference type="ARBA" id="ARBA00023098"/>
    </source>
</evidence>
<dbReference type="GO" id="GO:0004620">
    <property type="term" value="F:phospholipase activity"/>
    <property type="evidence" value="ECO:0007669"/>
    <property type="project" value="TreeGrafter"/>
</dbReference>
<dbReference type="EMBL" id="CP046391">
    <property type="protein sequence ID" value="QJC27776.1"/>
    <property type="molecule type" value="Genomic_DNA"/>
</dbReference>
<dbReference type="SUPFAM" id="SSF52151">
    <property type="entry name" value="FabD/lysophospholipase-like"/>
    <property type="match status" value="1"/>
</dbReference>
<dbReference type="GO" id="GO:0047372">
    <property type="term" value="F:monoacylglycerol lipase activity"/>
    <property type="evidence" value="ECO:0007669"/>
    <property type="project" value="TreeGrafter"/>
</dbReference>
<dbReference type="PANTHER" id="PTHR32176">
    <property type="entry name" value="XYLOSE ISOMERASE"/>
    <property type="match status" value="1"/>
</dbReference>
<evidence type="ECO:0000313" key="7">
    <source>
        <dbReference type="Proteomes" id="UP000500930"/>
    </source>
</evidence>
<feature type="short sequence motif" description="GXGXXG" evidence="3">
    <location>
        <begin position="14"/>
        <end position="19"/>
    </location>
</feature>
<keyword evidence="7" id="KW-1185">Reference proteome</keyword>
<feature type="short sequence motif" description="GXSXG" evidence="3">
    <location>
        <begin position="46"/>
        <end position="50"/>
    </location>
</feature>
<feature type="active site" description="Nucleophile" evidence="3">
    <location>
        <position position="48"/>
    </location>
</feature>
<proteinExistence type="inferred from homology"/>
<keyword evidence="4" id="KW-0472">Membrane</keyword>
<dbReference type="PROSITE" id="PS51635">
    <property type="entry name" value="PNPLA"/>
    <property type="match status" value="1"/>
</dbReference>